<dbReference type="Gene3D" id="2.70.70.10">
    <property type="entry name" value="Glucose Permease (Domain IIA)"/>
    <property type="match status" value="1"/>
</dbReference>
<accession>A0A1F6BSA3</accession>
<dbReference type="InterPro" id="IPR036366">
    <property type="entry name" value="PGBDSf"/>
</dbReference>
<dbReference type="PANTHER" id="PTHR21666:SF268">
    <property type="entry name" value="PEPTIDASE M23 DOMAIN-CONTAINING PROTEIN"/>
    <property type="match status" value="1"/>
</dbReference>
<sequence length="473" mass="51453">MGISNLKKQKAFAMLLAFGIVSILVKQAPSNIARAEEIPVSPLAVSSTIALTEPSSTLPMDSSSTLQTISDDAIEGFLFRIPEDVQDKVRALNPNPSEDIYIPILFNIKPNETENSWNHKRQNGRVHKGIDIIAPRGAFIISPTDAVITNIGYDNRGGNFVLTANPGGEQFYYAHLDEVAPNIIAGQTLSRGDVIGYVGNTGNARWTLPHLHLGIYYTGIATNPYPRLTKEFSLEERIEILSRIIDKSDTAFSVAIHVISEYPEFIKEAQTTKQTLPKIITWLLENEDILAKARLIDTNIKAKEQNESVRLLQEILIKESAGPVALALAKAGSTGYFGTLTQNALAEYQASVDIFPAQGYFGPVTKTHMLSLLSREVVPSEIISQHSQKTNETLSLASINIDLKIGSEGSAVQLLQRYLIKKNTGPVALALAKAGSTGYFGTLTQNALAEYQASLGIVPAKGYFGSITRASLK</sequence>
<dbReference type="PANTHER" id="PTHR21666">
    <property type="entry name" value="PEPTIDASE-RELATED"/>
    <property type="match status" value="1"/>
</dbReference>
<evidence type="ECO:0000313" key="2">
    <source>
        <dbReference type="EMBL" id="OGG39713.1"/>
    </source>
</evidence>
<name>A0A1F6BSA3_9BACT</name>
<proteinExistence type="predicted"/>
<dbReference type="InterPro" id="IPR050570">
    <property type="entry name" value="Cell_wall_metabolism_enzyme"/>
</dbReference>
<dbReference type="InterPro" id="IPR036365">
    <property type="entry name" value="PGBD-like_sf"/>
</dbReference>
<reference evidence="2 3" key="1">
    <citation type="journal article" date="2016" name="Nat. Commun.">
        <title>Thousands of microbial genomes shed light on interconnected biogeochemical processes in an aquifer system.</title>
        <authorList>
            <person name="Anantharaman K."/>
            <person name="Brown C.T."/>
            <person name="Hug L.A."/>
            <person name="Sharon I."/>
            <person name="Castelle C.J."/>
            <person name="Probst A.J."/>
            <person name="Thomas B.C."/>
            <person name="Singh A."/>
            <person name="Wilkins M.J."/>
            <person name="Karaoz U."/>
            <person name="Brodie E.L."/>
            <person name="Williams K.H."/>
            <person name="Hubbard S.S."/>
            <person name="Banfield J.F."/>
        </authorList>
    </citation>
    <scope>NUCLEOTIDE SEQUENCE [LARGE SCALE GENOMIC DNA]</scope>
</reference>
<dbReference type="SUPFAM" id="SSF51261">
    <property type="entry name" value="Duplicated hybrid motif"/>
    <property type="match status" value="1"/>
</dbReference>
<dbReference type="CDD" id="cd12797">
    <property type="entry name" value="M23_peptidase"/>
    <property type="match status" value="1"/>
</dbReference>
<dbReference type="InterPro" id="IPR011055">
    <property type="entry name" value="Dup_hybrid_motif"/>
</dbReference>
<comment type="caution">
    <text evidence="2">The sequence shown here is derived from an EMBL/GenBank/DDBJ whole genome shotgun (WGS) entry which is preliminary data.</text>
</comment>
<dbReference type="Gene3D" id="1.10.101.10">
    <property type="entry name" value="PGBD-like superfamily/PGBD"/>
    <property type="match status" value="2"/>
</dbReference>
<dbReference type="InterPro" id="IPR016047">
    <property type="entry name" value="M23ase_b-sheet_dom"/>
</dbReference>
<dbReference type="Pfam" id="PF01551">
    <property type="entry name" value="Peptidase_M23"/>
    <property type="match status" value="1"/>
</dbReference>
<organism evidence="2 3">
    <name type="scientific">Candidatus Jorgensenbacteria bacterium RIFCSPLOWO2_01_FULL_45_25b</name>
    <dbReference type="NCBI Taxonomy" id="1798471"/>
    <lineage>
        <taxon>Bacteria</taxon>
        <taxon>Candidatus Joergenseniibacteriota</taxon>
    </lineage>
</organism>
<dbReference type="AlphaFoldDB" id="A0A1F6BSA3"/>
<evidence type="ECO:0000313" key="3">
    <source>
        <dbReference type="Proteomes" id="UP000176996"/>
    </source>
</evidence>
<evidence type="ECO:0000259" key="1">
    <source>
        <dbReference type="Pfam" id="PF01551"/>
    </source>
</evidence>
<gene>
    <name evidence="2" type="ORF">A3A21_00245</name>
</gene>
<dbReference type="Proteomes" id="UP000176996">
    <property type="component" value="Unassembled WGS sequence"/>
</dbReference>
<dbReference type="STRING" id="1798471.A3A21_00245"/>
<dbReference type="SUPFAM" id="SSF47090">
    <property type="entry name" value="PGBD-like"/>
    <property type="match status" value="2"/>
</dbReference>
<feature type="domain" description="M23ase beta-sheet core" evidence="1">
    <location>
        <begin position="126"/>
        <end position="224"/>
    </location>
</feature>
<dbReference type="GO" id="GO:0004222">
    <property type="term" value="F:metalloendopeptidase activity"/>
    <property type="evidence" value="ECO:0007669"/>
    <property type="project" value="TreeGrafter"/>
</dbReference>
<dbReference type="EMBL" id="MFKK01000037">
    <property type="protein sequence ID" value="OGG39713.1"/>
    <property type="molecule type" value="Genomic_DNA"/>
</dbReference>
<protein>
    <recommendedName>
        <fullName evidence="1">M23ase beta-sheet core domain-containing protein</fullName>
    </recommendedName>
</protein>